<keyword evidence="2" id="KW-0378">Hydrolase</keyword>
<name>A0A0F9BLN2_9ZZZZ</name>
<evidence type="ECO:0000256" key="1">
    <source>
        <dbReference type="ARBA" id="ARBA00022741"/>
    </source>
</evidence>
<feature type="non-terminal residue" evidence="6">
    <location>
        <position position="522"/>
    </location>
</feature>
<organism evidence="6">
    <name type="scientific">marine sediment metagenome</name>
    <dbReference type="NCBI Taxonomy" id="412755"/>
    <lineage>
        <taxon>unclassified sequences</taxon>
        <taxon>metagenomes</taxon>
        <taxon>ecological metagenomes</taxon>
    </lineage>
</organism>
<protein>
    <recommendedName>
        <fullName evidence="5">UvrD-like helicase C-terminal domain-containing protein</fullName>
    </recommendedName>
</protein>
<keyword evidence="1" id="KW-0547">Nucleotide-binding</keyword>
<dbReference type="InterPro" id="IPR000212">
    <property type="entry name" value="DNA_helicase_UvrD/REP"/>
</dbReference>
<dbReference type="InterPro" id="IPR027417">
    <property type="entry name" value="P-loop_NTPase"/>
</dbReference>
<dbReference type="Gene3D" id="1.10.486.10">
    <property type="entry name" value="PCRA, domain 4"/>
    <property type="match status" value="1"/>
</dbReference>
<evidence type="ECO:0000256" key="4">
    <source>
        <dbReference type="ARBA" id="ARBA00022840"/>
    </source>
</evidence>
<gene>
    <name evidence="6" type="ORF">LCGC14_2432620</name>
</gene>
<evidence type="ECO:0000256" key="3">
    <source>
        <dbReference type="ARBA" id="ARBA00022806"/>
    </source>
</evidence>
<dbReference type="Pfam" id="PF13361">
    <property type="entry name" value="UvrD_C"/>
    <property type="match status" value="1"/>
</dbReference>
<proteinExistence type="predicted"/>
<dbReference type="InterPro" id="IPR014017">
    <property type="entry name" value="DNA_helicase_UvrD-like_C"/>
</dbReference>
<dbReference type="PANTHER" id="PTHR11070:SF2">
    <property type="entry name" value="ATP-DEPENDENT DNA HELICASE SRS2"/>
    <property type="match status" value="1"/>
</dbReference>
<dbReference type="GO" id="GO:0033202">
    <property type="term" value="C:DNA helicase complex"/>
    <property type="evidence" value="ECO:0007669"/>
    <property type="project" value="TreeGrafter"/>
</dbReference>
<dbReference type="EMBL" id="LAZR01037242">
    <property type="protein sequence ID" value="KKL22720.1"/>
    <property type="molecule type" value="Genomic_DNA"/>
</dbReference>
<feature type="domain" description="UvrD-like helicase C-terminal" evidence="5">
    <location>
        <begin position="1"/>
        <end position="262"/>
    </location>
</feature>
<dbReference type="PROSITE" id="PS51217">
    <property type="entry name" value="UVRD_HELICASE_CTER"/>
    <property type="match status" value="1"/>
</dbReference>
<keyword evidence="4" id="KW-0067">ATP-binding</keyword>
<dbReference type="GO" id="GO:0005524">
    <property type="term" value="F:ATP binding"/>
    <property type="evidence" value="ECO:0007669"/>
    <property type="project" value="UniProtKB-KW"/>
</dbReference>
<evidence type="ECO:0000256" key="2">
    <source>
        <dbReference type="ARBA" id="ARBA00022801"/>
    </source>
</evidence>
<accession>A0A0F9BLN2</accession>
<reference evidence="6" key="1">
    <citation type="journal article" date="2015" name="Nature">
        <title>Complex archaea that bridge the gap between prokaryotes and eukaryotes.</title>
        <authorList>
            <person name="Spang A."/>
            <person name="Saw J.H."/>
            <person name="Jorgensen S.L."/>
            <person name="Zaremba-Niedzwiedzka K."/>
            <person name="Martijn J."/>
            <person name="Lind A.E."/>
            <person name="van Eijk R."/>
            <person name="Schleper C."/>
            <person name="Guy L."/>
            <person name="Ettema T.J."/>
        </authorList>
    </citation>
    <scope>NUCLEOTIDE SEQUENCE</scope>
</reference>
<dbReference type="Gene3D" id="3.40.50.300">
    <property type="entry name" value="P-loop containing nucleotide triphosphate hydrolases"/>
    <property type="match status" value="1"/>
</dbReference>
<dbReference type="GO" id="GO:0000725">
    <property type="term" value="P:recombinational repair"/>
    <property type="evidence" value="ECO:0007669"/>
    <property type="project" value="TreeGrafter"/>
</dbReference>
<dbReference type="GO" id="GO:0016787">
    <property type="term" value="F:hydrolase activity"/>
    <property type="evidence" value="ECO:0007669"/>
    <property type="project" value="UniProtKB-KW"/>
</dbReference>
<sequence>EKTKMKKLLILFLIIAMLMLVPAVFAGLMNESDVDLVLYAPMDDPDGSIAILVRYRTHLPDILKALQQAGHRWQATDINPLGKRMPVIDLMSLTRALLSPADRIAWLSILRSPWCGLDLHDLFQIANTTLPEQNPVAEGERYPLLFLNILNHRHIHDLSPEGRQILDRVSSILKIGWDQRYRKPLRIWIEGIWTALGGKAALVSTTELEQCQQYLDLIEQQETGGTISDWPAFEKAVQSLYAKPDQEADPNLHVMTIHKAKGLEFDTVIIPGLNRKPRGDDKQLMLWQERVSKQGENQLIIGPLEQTGQDSDPLFKYLQREHQLKNQLEKARVLYVGTTRAIKKLHLMYTTDNELKPTANSLLESLWPVLESAIEAKAQGIHCHYQQQGEGEGEEMTNEPIPTLDHLQRLPTDWQHPKIIAVKGDAPVVIEQAPQDHDQGPLTERNPAARHTGTVLHRILRQIVVEGVNTWNLDTINNRKPFWDIQLRQLGVSQTDEALEVICRAITNCFQSDTAQWILSNQ</sequence>
<dbReference type="GO" id="GO:0003677">
    <property type="term" value="F:DNA binding"/>
    <property type="evidence" value="ECO:0007669"/>
    <property type="project" value="InterPro"/>
</dbReference>
<keyword evidence="3" id="KW-0347">Helicase</keyword>
<evidence type="ECO:0000259" key="5">
    <source>
        <dbReference type="PROSITE" id="PS51217"/>
    </source>
</evidence>
<dbReference type="GO" id="GO:0043138">
    <property type="term" value="F:3'-5' DNA helicase activity"/>
    <property type="evidence" value="ECO:0007669"/>
    <property type="project" value="TreeGrafter"/>
</dbReference>
<dbReference type="PANTHER" id="PTHR11070">
    <property type="entry name" value="UVRD / RECB / PCRA DNA HELICASE FAMILY MEMBER"/>
    <property type="match status" value="1"/>
</dbReference>
<feature type="non-terminal residue" evidence="6">
    <location>
        <position position="1"/>
    </location>
</feature>
<dbReference type="SUPFAM" id="SSF52540">
    <property type="entry name" value="P-loop containing nucleoside triphosphate hydrolases"/>
    <property type="match status" value="1"/>
</dbReference>
<comment type="caution">
    <text evidence="6">The sequence shown here is derived from an EMBL/GenBank/DDBJ whole genome shotgun (WGS) entry which is preliminary data.</text>
</comment>
<dbReference type="AlphaFoldDB" id="A0A0F9BLN2"/>
<dbReference type="GO" id="GO:0005829">
    <property type="term" value="C:cytosol"/>
    <property type="evidence" value="ECO:0007669"/>
    <property type="project" value="TreeGrafter"/>
</dbReference>
<evidence type="ECO:0000313" key="6">
    <source>
        <dbReference type="EMBL" id="KKL22720.1"/>
    </source>
</evidence>